<dbReference type="Proteomes" id="UP001303046">
    <property type="component" value="Unassembled WGS sequence"/>
</dbReference>
<dbReference type="Pfam" id="PF03564">
    <property type="entry name" value="DUF1759"/>
    <property type="match status" value="1"/>
</dbReference>
<comment type="caution">
    <text evidence="1">The sequence shown here is derived from an EMBL/GenBank/DDBJ whole genome shotgun (WGS) entry which is preliminary data.</text>
</comment>
<dbReference type="EMBL" id="JAVFWL010000006">
    <property type="protein sequence ID" value="KAK6760889.1"/>
    <property type="molecule type" value="Genomic_DNA"/>
</dbReference>
<accession>A0ABR1EDY1</accession>
<dbReference type="PANTHER" id="PTHR22954">
    <property type="entry name" value="RETROVIRAL PROTEASE-RELATED"/>
    <property type="match status" value="1"/>
</dbReference>
<reference evidence="1 2" key="1">
    <citation type="submission" date="2023-08" db="EMBL/GenBank/DDBJ databases">
        <title>A Necator americanus chromosomal reference genome.</title>
        <authorList>
            <person name="Ilik V."/>
            <person name="Petrzelkova K.J."/>
            <person name="Pardy F."/>
            <person name="Fuh T."/>
            <person name="Niatou-Singa F.S."/>
            <person name="Gouil Q."/>
            <person name="Baker L."/>
            <person name="Ritchie M.E."/>
            <person name="Jex A.R."/>
            <person name="Gazzola D."/>
            <person name="Li H."/>
            <person name="Toshio Fujiwara R."/>
            <person name="Zhan B."/>
            <person name="Aroian R.V."/>
            <person name="Pafco B."/>
            <person name="Schwarz E.M."/>
        </authorList>
    </citation>
    <scope>NUCLEOTIDE SEQUENCE [LARGE SCALE GENOMIC DNA]</scope>
    <source>
        <strain evidence="1 2">Aroian</strain>
        <tissue evidence="1">Whole animal</tissue>
    </source>
</reference>
<gene>
    <name evidence="1" type="primary">Necator_chrX.g22252</name>
    <name evidence="1" type="ORF">RB195_022091</name>
</gene>
<name>A0ABR1EDY1_NECAM</name>
<protein>
    <submittedName>
        <fullName evidence="1">Uncharacterized protein</fullName>
    </submittedName>
</protein>
<organism evidence="1 2">
    <name type="scientific">Necator americanus</name>
    <name type="common">Human hookworm</name>
    <dbReference type="NCBI Taxonomy" id="51031"/>
    <lineage>
        <taxon>Eukaryota</taxon>
        <taxon>Metazoa</taxon>
        <taxon>Ecdysozoa</taxon>
        <taxon>Nematoda</taxon>
        <taxon>Chromadorea</taxon>
        <taxon>Rhabditida</taxon>
        <taxon>Rhabditina</taxon>
        <taxon>Rhabditomorpha</taxon>
        <taxon>Strongyloidea</taxon>
        <taxon>Ancylostomatidae</taxon>
        <taxon>Bunostominae</taxon>
        <taxon>Necator</taxon>
    </lineage>
</organism>
<dbReference type="InterPro" id="IPR005312">
    <property type="entry name" value="DUF1759"/>
</dbReference>
<evidence type="ECO:0000313" key="1">
    <source>
        <dbReference type="EMBL" id="KAK6760889.1"/>
    </source>
</evidence>
<dbReference type="PANTHER" id="PTHR22954:SF3">
    <property type="entry name" value="PROTEIN CBG08539"/>
    <property type="match status" value="1"/>
</dbReference>
<keyword evidence="2" id="KW-1185">Reference proteome</keyword>
<proteinExistence type="predicted"/>
<evidence type="ECO:0000313" key="2">
    <source>
        <dbReference type="Proteomes" id="UP001303046"/>
    </source>
</evidence>
<sequence length="226" mass="25584">MSSTLKGKQAWLTRQGTQLSSTILKIEEFLESAETLPAAEANVRTRKAIKELDLRQTALEKAMNNYTSAADAADLAEEHQKTTMSNITTAQDTIIRAQNLLITLSLCLEDHEKGKLCEAEADNKVLPQIPPLQISKFRGNPWEWDQFWGIFNATIHDRKISKIEKFTHLLEALQGPARDTVQDLQITAENYDIDIVLDILKRRYGNEEAIVGHLLSKLQFLQQQSL</sequence>